<proteinExistence type="predicted"/>
<protein>
    <submittedName>
        <fullName evidence="2">Uncharacterized protein</fullName>
    </submittedName>
</protein>
<reference evidence="2" key="1">
    <citation type="submission" date="2018-06" db="EMBL/GenBank/DDBJ databases">
        <authorList>
            <person name="Zhirakovskaya E."/>
        </authorList>
    </citation>
    <scope>NUCLEOTIDE SEQUENCE</scope>
</reference>
<evidence type="ECO:0000313" key="2">
    <source>
        <dbReference type="EMBL" id="VAX40957.1"/>
    </source>
</evidence>
<feature type="region of interest" description="Disordered" evidence="1">
    <location>
        <begin position="27"/>
        <end position="83"/>
    </location>
</feature>
<dbReference type="EMBL" id="UOGK01000473">
    <property type="protein sequence ID" value="VAX40957.1"/>
    <property type="molecule type" value="Genomic_DNA"/>
</dbReference>
<feature type="non-terminal residue" evidence="2">
    <location>
        <position position="1"/>
    </location>
</feature>
<accession>A0A3B1E8A0</accession>
<dbReference type="AlphaFoldDB" id="A0A3B1E8A0"/>
<feature type="compositionally biased region" description="Basic and acidic residues" evidence="1">
    <location>
        <begin position="51"/>
        <end position="60"/>
    </location>
</feature>
<sequence length="223" mass="25933">NTWMHNALHMLSCTPHLARILRGVRVEEKESKKNRSGGAKYPRHKFLSESGSHHQIDQSPDRPPPPRQRVRHRSPLEPIHIPPTRLGPLHPRLLLRRHFPRNRQLAVVHRSAIDFSLASRSFLTGCCSLPQPINRLTDRPMHQPRPGCLQFQVCRKRHIPRHMLKQRVQHRRPFEPILVEPPGRAPIDRPHPGARLPVQARMSIHAHHHPIRTTNPVPTRQPR</sequence>
<evidence type="ECO:0000256" key="1">
    <source>
        <dbReference type="SAM" id="MobiDB-lite"/>
    </source>
</evidence>
<name>A0A3B1E8A0_9ZZZZ</name>
<organism evidence="2">
    <name type="scientific">hydrothermal vent metagenome</name>
    <dbReference type="NCBI Taxonomy" id="652676"/>
    <lineage>
        <taxon>unclassified sequences</taxon>
        <taxon>metagenomes</taxon>
        <taxon>ecological metagenomes</taxon>
    </lineage>
</organism>
<gene>
    <name evidence="2" type="ORF">MNBD_PLANCTO03-399</name>
</gene>